<accession>A0A7W6N9I2</accession>
<dbReference type="Gene3D" id="3.30.70.100">
    <property type="match status" value="1"/>
</dbReference>
<evidence type="ECO:0000256" key="3">
    <source>
        <dbReference type="ARBA" id="ARBA00022475"/>
    </source>
</evidence>
<dbReference type="InterPro" id="IPR011014">
    <property type="entry name" value="MscS_channel_TM-2"/>
</dbReference>
<comment type="subcellular location">
    <subcellularLocation>
        <location evidence="1">Cell membrane</location>
        <topology evidence="1">Multi-pass membrane protein</topology>
    </subcellularLocation>
</comment>
<dbReference type="SUPFAM" id="SSF82689">
    <property type="entry name" value="Mechanosensitive channel protein MscS (YggB), C-terminal domain"/>
    <property type="match status" value="1"/>
</dbReference>
<dbReference type="SUPFAM" id="SSF82861">
    <property type="entry name" value="Mechanosensitive channel protein MscS (YggB), transmembrane region"/>
    <property type="match status" value="1"/>
</dbReference>
<dbReference type="Proteomes" id="UP000519439">
    <property type="component" value="Unassembled WGS sequence"/>
</dbReference>
<evidence type="ECO:0000259" key="8">
    <source>
        <dbReference type="Pfam" id="PF00924"/>
    </source>
</evidence>
<feature type="transmembrane region" description="Helical" evidence="7">
    <location>
        <begin position="413"/>
        <end position="430"/>
    </location>
</feature>
<evidence type="ECO:0000313" key="12">
    <source>
        <dbReference type="Proteomes" id="UP000519439"/>
    </source>
</evidence>
<dbReference type="Pfam" id="PF21082">
    <property type="entry name" value="MS_channel_3rd"/>
    <property type="match status" value="1"/>
</dbReference>
<protein>
    <submittedName>
        <fullName evidence="11">Small-conductance mechanosensitive channel</fullName>
    </submittedName>
</protein>
<feature type="transmembrane region" description="Helical" evidence="7">
    <location>
        <begin position="527"/>
        <end position="549"/>
    </location>
</feature>
<feature type="transmembrane region" description="Helical" evidence="7">
    <location>
        <begin position="225"/>
        <end position="244"/>
    </location>
</feature>
<evidence type="ECO:0000256" key="6">
    <source>
        <dbReference type="ARBA" id="ARBA00023136"/>
    </source>
</evidence>
<evidence type="ECO:0000313" key="11">
    <source>
        <dbReference type="EMBL" id="MBB4041777.1"/>
    </source>
</evidence>
<dbReference type="EMBL" id="JACIDC010000014">
    <property type="protein sequence ID" value="MBB4041777.1"/>
    <property type="molecule type" value="Genomic_DNA"/>
</dbReference>
<keyword evidence="5 7" id="KW-1133">Transmembrane helix</keyword>
<feature type="domain" description="Mechanosensitive ion channel transmembrane helices 2/3" evidence="10">
    <location>
        <begin position="506"/>
        <end position="546"/>
    </location>
</feature>
<evidence type="ECO:0000256" key="1">
    <source>
        <dbReference type="ARBA" id="ARBA00004651"/>
    </source>
</evidence>
<dbReference type="InterPro" id="IPR006685">
    <property type="entry name" value="MscS_channel_2nd"/>
</dbReference>
<dbReference type="PANTHER" id="PTHR30460">
    <property type="entry name" value="MODERATE CONDUCTANCE MECHANOSENSITIVE CHANNEL YBIO"/>
    <property type="match status" value="1"/>
</dbReference>
<dbReference type="InterPro" id="IPR023408">
    <property type="entry name" value="MscS_beta-dom_sf"/>
</dbReference>
<keyword evidence="6 7" id="KW-0472">Membrane</keyword>
<feature type="transmembrane region" description="Helical" evidence="7">
    <location>
        <begin position="192"/>
        <end position="213"/>
    </location>
</feature>
<dbReference type="Gene3D" id="1.10.287.1260">
    <property type="match status" value="1"/>
</dbReference>
<keyword evidence="3" id="KW-1003">Cell membrane</keyword>
<dbReference type="InterPro" id="IPR010920">
    <property type="entry name" value="LSM_dom_sf"/>
</dbReference>
<gene>
    <name evidence="11" type="ORF">GGR34_003458</name>
</gene>
<keyword evidence="12" id="KW-1185">Reference proteome</keyword>
<evidence type="ECO:0000259" key="9">
    <source>
        <dbReference type="Pfam" id="PF21082"/>
    </source>
</evidence>
<reference evidence="11 12" key="1">
    <citation type="submission" date="2020-08" db="EMBL/GenBank/DDBJ databases">
        <title>Genomic Encyclopedia of Type Strains, Phase IV (KMG-IV): sequencing the most valuable type-strain genomes for metagenomic binning, comparative biology and taxonomic classification.</title>
        <authorList>
            <person name="Goeker M."/>
        </authorList>
    </citation>
    <scope>NUCLEOTIDE SEQUENCE [LARGE SCALE GENOMIC DNA]</scope>
    <source>
        <strain evidence="11 12">DSM 15743</strain>
    </source>
</reference>
<dbReference type="Pfam" id="PF00924">
    <property type="entry name" value="MS_channel_2nd"/>
    <property type="match status" value="1"/>
</dbReference>
<keyword evidence="4 7" id="KW-0812">Transmembrane</keyword>
<proteinExistence type="inferred from homology"/>
<dbReference type="InterPro" id="IPR045276">
    <property type="entry name" value="YbiO_bact"/>
</dbReference>
<evidence type="ECO:0000256" key="7">
    <source>
        <dbReference type="SAM" id="Phobius"/>
    </source>
</evidence>
<feature type="transmembrane region" description="Helical" evidence="7">
    <location>
        <begin position="367"/>
        <end position="387"/>
    </location>
</feature>
<feature type="transmembrane region" description="Helical" evidence="7">
    <location>
        <begin position="450"/>
        <end position="468"/>
    </location>
</feature>
<feature type="transmembrane region" description="Helical" evidence="7">
    <location>
        <begin position="502"/>
        <end position="521"/>
    </location>
</feature>
<dbReference type="PANTHER" id="PTHR30460:SF0">
    <property type="entry name" value="MODERATE CONDUCTANCE MECHANOSENSITIVE CHANNEL YBIO"/>
    <property type="match status" value="1"/>
</dbReference>
<dbReference type="AlphaFoldDB" id="A0A7W6N9I2"/>
<comment type="similarity">
    <text evidence="2">Belongs to the MscS (TC 1.A.23) family.</text>
</comment>
<dbReference type="RefSeq" id="WP_245265248.1">
    <property type="nucleotide sequence ID" value="NZ_JACIDC010000014.1"/>
</dbReference>
<dbReference type="GO" id="GO:0005886">
    <property type="term" value="C:plasma membrane"/>
    <property type="evidence" value="ECO:0007669"/>
    <property type="project" value="UniProtKB-SubCell"/>
</dbReference>
<feature type="transmembrane region" description="Helical" evidence="7">
    <location>
        <begin position="342"/>
        <end position="361"/>
    </location>
</feature>
<comment type="caution">
    <text evidence="11">The sequence shown here is derived from an EMBL/GenBank/DDBJ whole genome shotgun (WGS) entry which is preliminary data.</text>
</comment>
<evidence type="ECO:0000256" key="5">
    <source>
        <dbReference type="ARBA" id="ARBA00022989"/>
    </source>
</evidence>
<dbReference type="Pfam" id="PF21088">
    <property type="entry name" value="MS_channel_1st"/>
    <property type="match status" value="1"/>
</dbReference>
<sequence length="736" mass="80379">MLPIITLAGMPMEAGAVVTAETRTTWVNALWGVMLLILVQVGISPACAQSPSAPASPPPQVEQLLRLLQDPAVRDWIDRQRQAQPAPVEAAPQTEASEMMAGRVSAIREHLISLVGAVPRLPGEARQAADLLSAELQSRPLYDILWLVLGFAGLGAGLEWVFRRATSAAYERAFSHPAGSMRDRLRTIGMRLGFGLAHVAIFALGSIGAFLIFDWPPLLRKIVLAYLSAALLLRLVLLAGRILLAPRSPSRAGDGFFRVIPLTDEAAAFWHRRMALFVGWFIVGWASVESLHTLGFSPSSLRLVAYILGIGLLVIAIEAVWRSPRARTEAVDASQPPGRHHVLGTWLLSLYLVMLWGLWVAGMNGLFWLFAIAILLPKAVTVTRAAAHHLLRPEQDSEAALEPEMGALYVDRAVRALLIVGAALFLARVWQIDLVELTSRDTAATRLLRGALSSVVILLVADLIWQIVKTQIDGRLARMQIAAPPGTEEALRQARLRTLLPIFRMIAFIVLAAVALLMTLSSLGVEIAPLIAGAGIVGVAVGFGSQTLVKDVISGVFYLLDDAFRVGEYIQSGSYKGTVEKLGFRSVKLRHHRGPIYTVPYGQLGAVQNMSRDWVIDKMTINVTYDTDLDKAKKIIKQVGKELAADPDVAPNLLEPLKMQGVEQFGDFAIQLRMKMMTRPGEQFVIRRKAYAMLKKAFDENGIKFAFPTVQVTGHDESEPAAAQQALKLVKGVQPE</sequence>
<feature type="transmembrane region" description="Helical" evidence="7">
    <location>
        <begin position="275"/>
        <end position="297"/>
    </location>
</feature>
<evidence type="ECO:0000259" key="10">
    <source>
        <dbReference type="Pfam" id="PF21088"/>
    </source>
</evidence>
<dbReference type="InterPro" id="IPR011066">
    <property type="entry name" value="MscS_channel_C_sf"/>
</dbReference>
<feature type="transmembrane region" description="Helical" evidence="7">
    <location>
        <begin position="144"/>
        <end position="162"/>
    </location>
</feature>
<evidence type="ECO:0000256" key="4">
    <source>
        <dbReference type="ARBA" id="ARBA00022692"/>
    </source>
</evidence>
<dbReference type="SUPFAM" id="SSF50182">
    <property type="entry name" value="Sm-like ribonucleoproteins"/>
    <property type="match status" value="1"/>
</dbReference>
<feature type="transmembrane region" description="Helical" evidence="7">
    <location>
        <begin position="303"/>
        <end position="321"/>
    </location>
</feature>
<feature type="domain" description="Mechanosensitive ion channel MscS C-terminal" evidence="9">
    <location>
        <begin position="618"/>
        <end position="705"/>
    </location>
</feature>
<dbReference type="GO" id="GO:0008381">
    <property type="term" value="F:mechanosensitive monoatomic ion channel activity"/>
    <property type="evidence" value="ECO:0007669"/>
    <property type="project" value="InterPro"/>
</dbReference>
<organism evidence="11 12">
    <name type="scientific">Microvirga flocculans</name>
    <dbReference type="NCBI Taxonomy" id="217168"/>
    <lineage>
        <taxon>Bacteria</taxon>
        <taxon>Pseudomonadati</taxon>
        <taxon>Pseudomonadota</taxon>
        <taxon>Alphaproteobacteria</taxon>
        <taxon>Hyphomicrobiales</taxon>
        <taxon>Methylobacteriaceae</taxon>
        <taxon>Microvirga</taxon>
    </lineage>
</organism>
<feature type="domain" description="Mechanosensitive ion channel MscS" evidence="8">
    <location>
        <begin position="547"/>
        <end position="612"/>
    </location>
</feature>
<name>A0A7W6N9I2_9HYPH</name>
<dbReference type="InterPro" id="IPR049142">
    <property type="entry name" value="MS_channel_1st"/>
</dbReference>
<evidence type="ECO:0000256" key="2">
    <source>
        <dbReference type="ARBA" id="ARBA00008017"/>
    </source>
</evidence>
<dbReference type="InterPro" id="IPR049278">
    <property type="entry name" value="MS_channel_C"/>
</dbReference>
<dbReference type="Gene3D" id="2.30.30.60">
    <property type="match status" value="1"/>
</dbReference>